<feature type="domain" description="Atg6/beclin coiled-coil" evidence="9">
    <location>
        <begin position="121"/>
        <end position="247"/>
    </location>
</feature>
<evidence type="ECO:0000313" key="11">
    <source>
        <dbReference type="Ensembl" id="ENSRFEP00010028289.1"/>
    </source>
</evidence>
<feature type="region of interest" description="Disordered" evidence="7">
    <location>
        <begin position="26"/>
        <end position="75"/>
    </location>
</feature>
<evidence type="ECO:0000259" key="8">
    <source>
        <dbReference type="Pfam" id="PF04111"/>
    </source>
</evidence>
<dbReference type="GO" id="GO:0006995">
    <property type="term" value="P:cellular response to nitrogen starvation"/>
    <property type="evidence" value="ECO:0007669"/>
    <property type="project" value="TreeGrafter"/>
</dbReference>
<dbReference type="Pfam" id="PF04111">
    <property type="entry name" value="APG6"/>
    <property type="match status" value="1"/>
</dbReference>
<evidence type="ECO:0000256" key="2">
    <source>
        <dbReference type="ARBA" id="ARBA00023006"/>
    </source>
</evidence>
<reference evidence="11 12" key="2">
    <citation type="journal article" date="2018" name="Annu Rev Anim Biosci">
        <title>Bat Biology, Genomes, and the Bat1K Project: To Generate Chromosome-Level Genomes for All Living Bat Species.</title>
        <authorList>
            <person name="Teeling E.C."/>
            <person name="Vernes S.C."/>
            <person name="Davalos L.M."/>
            <person name="Ray D.A."/>
            <person name="Gilbert M.T.P."/>
            <person name="Myers E."/>
        </authorList>
    </citation>
    <scope>NUCLEOTIDE SEQUENCE</scope>
</reference>
<comment type="function">
    <text evidence="4">Beclin-1-C 35 kDa localized to mitochondria can promote apoptosis; it induces the mitochondrial translocation of BAX and the release of proapoptotic factors.</text>
</comment>
<dbReference type="PANTHER" id="PTHR12768:SF5">
    <property type="entry name" value="BECLIN-2"/>
    <property type="match status" value="1"/>
</dbReference>
<dbReference type="InterPro" id="IPR040455">
    <property type="entry name" value="Atg6_BARA"/>
</dbReference>
<dbReference type="GO" id="GO:0008333">
    <property type="term" value="P:endosome to lysosome transport"/>
    <property type="evidence" value="ECO:0007669"/>
    <property type="project" value="Ensembl"/>
</dbReference>
<dbReference type="KEGG" id="rfq:117018710"/>
<dbReference type="PANTHER" id="PTHR12768">
    <property type="entry name" value="BECLIN 1"/>
    <property type="match status" value="1"/>
</dbReference>
<dbReference type="CTD" id="441925"/>
<dbReference type="InterPro" id="IPR007243">
    <property type="entry name" value="Atg6/Beclin"/>
</dbReference>
<reference evidence="11" key="5">
    <citation type="submission" date="2025-05" db="UniProtKB">
        <authorList>
            <consortium name="Ensembl"/>
        </authorList>
    </citation>
    <scope>IDENTIFICATION</scope>
</reference>
<sequence length="436" mass="49769">MSSLRFLCQCCSQPLKLTQSAETLGLDTSQPPVASKLPLAQGEPRETLEEVPTSRVERDTEKLQDGASCRTPAGDGRMSRYSLNIFTLLGKLSSGRTLNSIQKTTRGIFDILSGEEDLVHPLCQDCTDSLLEQLDTQLTISESDSQHYKCCLETRESISEDEREMLQEELKDMELEEARLVQELEEVEKSRERAAVALEAAQAETETLDLQEKQYQREYGKLLWQQLELQDELRSVENRLWYAETQLAWLEKTNTFRSTFVIHHNGPLATINNFRLGCLPTVPVCWNEINAAWGQTALLLRALSSTIGLEFQRFQLIPSGNHSYLKSLTDDTVELPLFCNRGQSAYLYNKFDQAMMAFLDCMQQFKEEAEKGASGVYMPYRIHAEKGLMEDPGASGKFCSIRTHLNSQEQWTQALRLMLINFKWSLAWVSLRYCQK</sequence>
<dbReference type="GO" id="GO:0034271">
    <property type="term" value="C:phosphatidylinositol 3-kinase complex, class III, type I"/>
    <property type="evidence" value="ECO:0007669"/>
    <property type="project" value="TreeGrafter"/>
</dbReference>
<evidence type="ECO:0000313" key="10">
    <source>
        <dbReference type="EMBL" id="KAF6274421.1"/>
    </source>
</evidence>
<dbReference type="GO" id="GO:0045324">
    <property type="term" value="P:late endosome to vacuole transport"/>
    <property type="evidence" value="ECO:0007669"/>
    <property type="project" value="TreeGrafter"/>
</dbReference>
<feature type="compositionally biased region" description="Basic and acidic residues" evidence="7">
    <location>
        <begin position="55"/>
        <end position="64"/>
    </location>
</feature>
<gene>
    <name evidence="11" type="primary">BECN2</name>
    <name evidence="10" type="ORF">mRhiFer1_001453</name>
</gene>
<dbReference type="InterPro" id="IPR041691">
    <property type="entry name" value="Atg6/beclin_CC"/>
</dbReference>
<dbReference type="InterPro" id="IPR038274">
    <property type="entry name" value="Atg6/Beclin_C_sf"/>
</dbReference>
<evidence type="ECO:0000259" key="9">
    <source>
        <dbReference type="Pfam" id="PF17675"/>
    </source>
</evidence>
<comment type="similarity">
    <text evidence="1">Belongs to the beclin family.</text>
</comment>
<feature type="coiled-coil region" evidence="6">
    <location>
        <begin position="156"/>
        <end position="218"/>
    </location>
</feature>
<dbReference type="GO" id="GO:0000045">
    <property type="term" value="P:autophagosome assembly"/>
    <property type="evidence" value="ECO:0007669"/>
    <property type="project" value="TreeGrafter"/>
</dbReference>
<reference evidence="10 13" key="4">
    <citation type="journal article" date="2020" name="Nature">
        <title>Six reference-quality genomes reveal evolution of bat adaptations.</title>
        <authorList>
            <person name="Jebb D."/>
            <person name="Huang Z."/>
            <person name="Pippel M."/>
            <person name="Hughes G.M."/>
            <person name="Lavrichenko K."/>
            <person name="Devanna P."/>
            <person name="Winkler S."/>
            <person name="Jermiin L.S."/>
            <person name="Skirmuntt E.C."/>
            <person name="Katzourakis A."/>
            <person name="Burkitt-Gray L."/>
            <person name="Ray D.A."/>
            <person name="Sullivan K.A.M."/>
            <person name="Roscito J.G."/>
            <person name="Kirilenko B.M."/>
            <person name="Davalos L.M."/>
            <person name="Corthals A.P."/>
            <person name="Power M.L."/>
            <person name="Jones G."/>
            <person name="Ransome R.D."/>
            <person name="Dechmann D.K.N."/>
            <person name="Locatelli A.G."/>
            <person name="Puechmaille S.J."/>
            <person name="Fedrigo O."/>
            <person name="Jarvis E.D."/>
            <person name="Hiller M."/>
            <person name="Vernes S.C."/>
            <person name="Myers E.W."/>
            <person name="Teeling E.C."/>
        </authorList>
    </citation>
    <scope>NUCLEOTIDE SEQUENCE [LARGE SCALE GENOMIC DNA]</scope>
    <source>
        <strain evidence="10">MRhiFer1</strain>
        <tissue evidence="10">Lung</tissue>
    </source>
</reference>
<reference evidence="11 12" key="1">
    <citation type="journal article" date="2015" name="Annu Rev Anim Biosci">
        <title>The Genome 10K Project: a way forward.</title>
        <authorList>
            <person name="Koepfli K.P."/>
            <person name="Paten B."/>
            <person name="O'Brien S.J."/>
            <person name="Koepfli K.P."/>
            <person name="Paten B."/>
            <person name="Antunes A."/>
            <person name="Belov K."/>
            <person name="Bustamante C."/>
            <person name="Castoe T.A."/>
            <person name="Clawson H."/>
            <person name="Crawford A.J."/>
            <person name="Diekhans M."/>
            <person name="Distel D."/>
            <person name="Durbin R."/>
            <person name="Earl D."/>
            <person name="Fujita M.K."/>
            <person name="Gamble T."/>
            <person name="Georges A."/>
            <person name="Gemmell N."/>
            <person name="Gilbert M.T."/>
            <person name="Graves J.M."/>
            <person name="Green R.E."/>
            <person name="Hickey G."/>
            <person name="Jarvis E.D."/>
            <person name="Johnson W."/>
            <person name="Komissarov A."/>
            <person name="Korf I."/>
            <person name="Kuhn R."/>
            <person name="Larkin D.M."/>
            <person name="Lewin H."/>
            <person name="Lopez J.V."/>
            <person name="Ma J."/>
            <person name="Marques-Bonet T."/>
            <person name="Miller W."/>
            <person name="Murphy R."/>
            <person name="Pevzner P."/>
            <person name="Shapiro B."/>
            <person name="Steiner C."/>
            <person name="Tamazian G."/>
            <person name="Venkatesh B."/>
            <person name="Wang J."/>
            <person name="Wayne R."/>
            <person name="Wiley E."/>
            <person name="Yang H."/>
            <person name="Zhang G."/>
            <person name="Haussler D."/>
            <person name="Ryder O."/>
            <person name="O'Brien S.J."/>
        </authorList>
    </citation>
    <scope>NUCLEOTIDE SEQUENCE</scope>
</reference>
<dbReference type="Proteomes" id="UP000585614">
    <property type="component" value="Unassembled WGS sequence"/>
</dbReference>
<dbReference type="GO" id="GO:0034272">
    <property type="term" value="C:phosphatidylinositol 3-kinase complex, class III, type II"/>
    <property type="evidence" value="ECO:0007669"/>
    <property type="project" value="TreeGrafter"/>
</dbReference>
<dbReference type="Ensembl" id="ENSRFET00010030719.1">
    <property type="protein sequence ID" value="ENSRFEP00010028289.1"/>
    <property type="gene ID" value="ENSRFEG00010018835.1"/>
</dbReference>
<dbReference type="FunFam" id="1.10.418.40:FF:000001">
    <property type="entry name" value="beclin-1 isoform X1"/>
    <property type="match status" value="1"/>
</dbReference>
<reference evidence="11 12" key="3">
    <citation type="submission" date="2018-12" db="EMBL/GenBank/DDBJ databases">
        <title>G10K-VGP greater horseshoe bat female genome, primary haplotype.</title>
        <authorList>
            <person name="Teeling E."/>
            <person name="Myers G."/>
            <person name="Vernes S."/>
            <person name="Pippel M."/>
            <person name="Winkler S."/>
            <person name="Fedrigo O."/>
            <person name="Rhie A."/>
            <person name="Koren S."/>
            <person name="Phillippy A."/>
            <person name="Lewin H."/>
            <person name="Damas J."/>
            <person name="Howe K."/>
            <person name="Mountcastle J."/>
            <person name="Jarvis E.D."/>
        </authorList>
    </citation>
    <scope>NUCLEOTIDE SEQUENCE [LARGE SCALE GENOMIC DNA]</scope>
</reference>
<dbReference type="GeneID" id="117018710"/>
<evidence type="ECO:0000256" key="7">
    <source>
        <dbReference type="SAM" id="MobiDB-lite"/>
    </source>
</evidence>
<evidence type="ECO:0000256" key="3">
    <source>
        <dbReference type="ARBA" id="ARBA00023054"/>
    </source>
</evidence>
<comment type="function">
    <text evidence="5">Plays a central role in autophagy. Acts as a core subunit of the PI3K complex that mediates formation of phosphatidylinositol 3-phosphate; different complex forms are believed to play a role in multiple membrane trafficking pathways: PI3KC3-C1 is involved in initiation of autophagosomes and PI3KC3-C2 in maturation of autophagosomes and endocytosis. Involved in regulation of degradative endocytic trafficking and required for the abscission step in cytokinesis, probably in the context of PI3KC3-C2. Essential for the formation of PI3KC3-C2 but not PI3KC3-C1 PI3K complex forms. Involved in endocytosis. May play a role in antiviral host defense.</text>
</comment>
<dbReference type="RefSeq" id="XP_032955783.1">
    <property type="nucleotide sequence ID" value="XM_033099892.1"/>
</dbReference>
<organism evidence="11 12">
    <name type="scientific">Rhinolophus ferrumequinum</name>
    <name type="common">Greater horseshoe bat</name>
    <dbReference type="NCBI Taxonomy" id="59479"/>
    <lineage>
        <taxon>Eukaryota</taxon>
        <taxon>Metazoa</taxon>
        <taxon>Chordata</taxon>
        <taxon>Craniata</taxon>
        <taxon>Vertebrata</taxon>
        <taxon>Euteleostomi</taxon>
        <taxon>Mammalia</taxon>
        <taxon>Eutheria</taxon>
        <taxon>Laurasiatheria</taxon>
        <taxon>Chiroptera</taxon>
        <taxon>Yinpterochiroptera</taxon>
        <taxon>Rhinolophoidea</taxon>
        <taxon>Rhinolophidae</taxon>
        <taxon>Rhinolophinae</taxon>
        <taxon>Rhinolophus</taxon>
    </lineage>
</organism>
<dbReference type="Proteomes" id="UP000472240">
    <property type="component" value="Chromosome 27"/>
</dbReference>
<dbReference type="AlphaFoldDB" id="A0A671G088"/>
<evidence type="ECO:0000256" key="6">
    <source>
        <dbReference type="SAM" id="Coils"/>
    </source>
</evidence>
<dbReference type="Pfam" id="PF17675">
    <property type="entry name" value="APG6_N"/>
    <property type="match status" value="1"/>
</dbReference>
<keyword evidence="12" id="KW-1185">Reference proteome</keyword>
<dbReference type="GO" id="GO:0043548">
    <property type="term" value="F:phosphatidylinositol 3-kinase binding"/>
    <property type="evidence" value="ECO:0007669"/>
    <property type="project" value="TreeGrafter"/>
</dbReference>
<proteinExistence type="inferred from homology"/>
<name>A0A671G088_RHIFE</name>
<dbReference type="EMBL" id="JACAGC010000027">
    <property type="protein sequence ID" value="KAF6274421.1"/>
    <property type="molecule type" value="Genomic_DNA"/>
</dbReference>
<dbReference type="Gene3D" id="1.10.418.40">
    <property type="entry name" value="Autophagy protein 6/Beclin 1"/>
    <property type="match status" value="1"/>
</dbReference>
<keyword evidence="3 6" id="KW-0175">Coiled coil</keyword>
<evidence type="ECO:0000256" key="1">
    <source>
        <dbReference type="ARBA" id="ARBA00005965"/>
    </source>
</evidence>
<dbReference type="OrthoDB" id="20368at2759"/>
<dbReference type="Gene3D" id="6.10.250.3110">
    <property type="match status" value="1"/>
</dbReference>
<dbReference type="GO" id="GO:0000423">
    <property type="term" value="P:mitophagy"/>
    <property type="evidence" value="ECO:0007669"/>
    <property type="project" value="TreeGrafter"/>
</dbReference>
<evidence type="ECO:0000256" key="4">
    <source>
        <dbReference type="ARBA" id="ARBA00025121"/>
    </source>
</evidence>
<dbReference type="OMA" id="WTKAMKC"/>
<evidence type="ECO:0000313" key="13">
    <source>
        <dbReference type="Proteomes" id="UP000585614"/>
    </source>
</evidence>
<evidence type="ECO:0000313" key="12">
    <source>
        <dbReference type="Proteomes" id="UP000472240"/>
    </source>
</evidence>
<feature type="domain" description="Atg6 BARA" evidence="8">
    <location>
        <begin position="250"/>
        <end position="430"/>
    </location>
</feature>
<accession>A0A671G088</accession>
<dbReference type="GO" id="GO:0000407">
    <property type="term" value="C:phagophore assembly site"/>
    <property type="evidence" value="ECO:0007669"/>
    <property type="project" value="TreeGrafter"/>
</dbReference>
<evidence type="ECO:0000256" key="5">
    <source>
        <dbReference type="ARBA" id="ARBA00056025"/>
    </source>
</evidence>
<protein>
    <submittedName>
        <fullName evidence="10 11">Beclin 2</fullName>
    </submittedName>
</protein>
<dbReference type="GO" id="GO:0030674">
    <property type="term" value="F:protein-macromolecule adaptor activity"/>
    <property type="evidence" value="ECO:0007669"/>
    <property type="project" value="TreeGrafter"/>
</dbReference>
<dbReference type="GO" id="GO:1990172">
    <property type="term" value="P:G protein-coupled receptor catabolic process"/>
    <property type="evidence" value="ECO:0007669"/>
    <property type="project" value="Ensembl"/>
</dbReference>
<dbReference type="GeneTree" id="ENSGT00390000008164"/>
<keyword evidence="2" id="KW-0072">Autophagy</keyword>